<gene>
    <name evidence="1" type="ORF">DM813_04200</name>
</gene>
<evidence type="ECO:0000313" key="2">
    <source>
        <dbReference type="Proteomes" id="UP000288983"/>
    </source>
</evidence>
<sequence length="83" mass="9503">MDPSVVHEMVMSQITEQQKPLDVSTSEPIQPLSCSFTDCIQVIAWRRLRSQAAIRYVCLQSLDVSKESGAIHYLHEMKMRARP</sequence>
<dbReference type="EMBL" id="QJRG01000034">
    <property type="protein sequence ID" value="RWU24954.1"/>
    <property type="molecule type" value="Genomic_DNA"/>
</dbReference>
<reference evidence="1 2" key="1">
    <citation type="submission" date="2018-06" db="EMBL/GenBank/DDBJ databases">
        <title>Bacteria isolated from soil of Wuhan.</title>
        <authorList>
            <person name="Wei X."/>
            <person name="Chunhua H."/>
        </authorList>
    </citation>
    <scope>NUCLEOTIDE SEQUENCE [LARGE SCALE GENOMIC DNA]</scope>
    <source>
        <strain evidence="2">xwS2</strain>
    </source>
</reference>
<proteinExistence type="predicted"/>
<dbReference type="Proteomes" id="UP000288983">
    <property type="component" value="Unassembled WGS sequence"/>
</dbReference>
<name>A0A443ZW27_9PSED</name>
<protein>
    <submittedName>
        <fullName evidence="1">Uncharacterized protein</fullName>
    </submittedName>
</protein>
<organism evidence="1 2">
    <name type="scientific">Pseudomonas alkylphenolica</name>
    <dbReference type="NCBI Taxonomy" id="237609"/>
    <lineage>
        <taxon>Bacteria</taxon>
        <taxon>Pseudomonadati</taxon>
        <taxon>Pseudomonadota</taxon>
        <taxon>Gammaproteobacteria</taxon>
        <taxon>Pseudomonadales</taxon>
        <taxon>Pseudomonadaceae</taxon>
        <taxon>Pseudomonas</taxon>
    </lineage>
</organism>
<comment type="caution">
    <text evidence="1">The sequence shown here is derived from an EMBL/GenBank/DDBJ whole genome shotgun (WGS) entry which is preliminary data.</text>
</comment>
<evidence type="ECO:0000313" key="1">
    <source>
        <dbReference type="EMBL" id="RWU24954.1"/>
    </source>
</evidence>
<accession>A0A443ZW27</accession>
<dbReference type="AlphaFoldDB" id="A0A443ZW27"/>